<evidence type="ECO:0000256" key="2">
    <source>
        <dbReference type="ARBA" id="ARBA00023015"/>
    </source>
</evidence>
<dbReference type="SMART" id="SM00448">
    <property type="entry name" value="REC"/>
    <property type="match status" value="1"/>
</dbReference>
<reference evidence="8 9" key="1">
    <citation type="journal article" date="2015" name="Stand. Genomic Sci.">
        <title>Genomic Encyclopedia of Bacterial and Archaeal Type Strains, Phase III: the genomes of soil and plant-associated and newly described type strains.</title>
        <authorList>
            <person name="Whitman W.B."/>
            <person name="Woyke T."/>
            <person name="Klenk H.P."/>
            <person name="Zhou Y."/>
            <person name="Lilburn T.G."/>
            <person name="Beck B.J."/>
            <person name="De Vos P."/>
            <person name="Vandamme P."/>
            <person name="Eisen J.A."/>
            <person name="Garrity G."/>
            <person name="Hugenholtz P."/>
            <person name="Kyrpides N.C."/>
        </authorList>
    </citation>
    <scope>NUCLEOTIDE SEQUENCE [LARGE SCALE GENOMIC DNA]</scope>
    <source>
        <strain evidence="8 9">CECT 7306</strain>
    </source>
</reference>
<dbReference type="PROSITE" id="PS50043">
    <property type="entry name" value="HTH_LUXR_2"/>
    <property type="match status" value="1"/>
</dbReference>
<dbReference type="Pfam" id="PF00072">
    <property type="entry name" value="Response_reg"/>
    <property type="match status" value="1"/>
</dbReference>
<keyword evidence="1 5" id="KW-0597">Phosphoprotein</keyword>
<evidence type="ECO:0000259" key="7">
    <source>
        <dbReference type="PROSITE" id="PS50110"/>
    </source>
</evidence>
<evidence type="ECO:0000313" key="9">
    <source>
        <dbReference type="Proteomes" id="UP000276232"/>
    </source>
</evidence>
<dbReference type="SUPFAM" id="SSF46894">
    <property type="entry name" value="C-terminal effector domain of the bipartite response regulators"/>
    <property type="match status" value="1"/>
</dbReference>
<dbReference type="Gene3D" id="3.40.50.2300">
    <property type="match status" value="1"/>
</dbReference>
<proteinExistence type="predicted"/>
<evidence type="ECO:0000256" key="1">
    <source>
        <dbReference type="ARBA" id="ARBA00022553"/>
    </source>
</evidence>
<dbReference type="InParanoid" id="A0A3N1GA87"/>
<keyword evidence="2" id="KW-0805">Transcription regulation</keyword>
<name>A0A3N1GA87_9ACTN</name>
<evidence type="ECO:0000256" key="4">
    <source>
        <dbReference type="ARBA" id="ARBA00023163"/>
    </source>
</evidence>
<dbReference type="SUPFAM" id="SSF52172">
    <property type="entry name" value="CheY-like"/>
    <property type="match status" value="1"/>
</dbReference>
<evidence type="ECO:0000256" key="5">
    <source>
        <dbReference type="PROSITE-ProRule" id="PRU00169"/>
    </source>
</evidence>
<gene>
    <name evidence="8" type="ORF">EDC03_2654</name>
</gene>
<dbReference type="InterPro" id="IPR058245">
    <property type="entry name" value="NreC/VraR/RcsB-like_REC"/>
</dbReference>
<dbReference type="CDD" id="cd06170">
    <property type="entry name" value="LuxR_C_like"/>
    <property type="match status" value="1"/>
</dbReference>
<dbReference type="SMART" id="SM00421">
    <property type="entry name" value="HTH_LUXR"/>
    <property type="match status" value="1"/>
</dbReference>
<dbReference type="GO" id="GO:0000160">
    <property type="term" value="P:phosphorelay signal transduction system"/>
    <property type="evidence" value="ECO:0007669"/>
    <property type="project" value="InterPro"/>
</dbReference>
<organism evidence="8 9">
    <name type="scientific">Pseudokineococcus lusitanus</name>
    <dbReference type="NCBI Taxonomy" id="763993"/>
    <lineage>
        <taxon>Bacteria</taxon>
        <taxon>Bacillati</taxon>
        <taxon>Actinomycetota</taxon>
        <taxon>Actinomycetes</taxon>
        <taxon>Kineosporiales</taxon>
        <taxon>Kineosporiaceae</taxon>
        <taxon>Pseudokineococcus</taxon>
    </lineage>
</organism>
<dbReference type="InterPro" id="IPR039420">
    <property type="entry name" value="WalR-like"/>
</dbReference>
<dbReference type="PROSITE" id="PS50110">
    <property type="entry name" value="RESPONSE_REGULATORY"/>
    <property type="match status" value="1"/>
</dbReference>
<dbReference type="InterPro" id="IPR001789">
    <property type="entry name" value="Sig_transdc_resp-reg_receiver"/>
</dbReference>
<dbReference type="InterPro" id="IPR011006">
    <property type="entry name" value="CheY-like_superfamily"/>
</dbReference>
<protein>
    <submittedName>
        <fullName evidence="8">LuxR family two component transcriptional regulator</fullName>
    </submittedName>
</protein>
<dbReference type="Proteomes" id="UP000276232">
    <property type="component" value="Unassembled WGS sequence"/>
</dbReference>
<dbReference type="EMBL" id="RJKN01000007">
    <property type="protein sequence ID" value="ROP27131.1"/>
    <property type="molecule type" value="Genomic_DNA"/>
</dbReference>
<dbReference type="PROSITE" id="PS00622">
    <property type="entry name" value="HTH_LUXR_1"/>
    <property type="match status" value="1"/>
</dbReference>
<comment type="caution">
    <text evidence="8">The sequence shown here is derived from an EMBL/GenBank/DDBJ whole genome shotgun (WGS) entry which is preliminary data.</text>
</comment>
<dbReference type="CDD" id="cd17535">
    <property type="entry name" value="REC_NarL-like"/>
    <property type="match status" value="1"/>
</dbReference>
<dbReference type="AlphaFoldDB" id="A0A3N1GA87"/>
<feature type="domain" description="HTH luxR-type" evidence="6">
    <location>
        <begin position="151"/>
        <end position="216"/>
    </location>
</feature>
<keyword evidence="9" id="KW-1185">Reference proteome</keyword>
<dbReference type="GO" id="GO:0003677">
    <property type="term" value="F:DNA binding"/>
    <property type="evidence" value="ECO:0007669"/>
    <property type="project" value="UniProtKB-KW"/>
</dbReference>
<dbReference type="InterPro" id="IPR000792">
    <property type="entry name" value="Tscrpt_reg_LuxR_C"/>
</dbReference>
<dbReference type="GO" id="GO:0006355">
    <property type="term" value="P:regulation of DNA-templated transcription"/>
    <property type="evidence" value="ECO:0007669"/>
    <property type="project" value="InterPro"/>
</dbReference>
<keyword evidence="3" id="KW-0238">DNA-binding</keyword>
<dbReference type="PANTHER" id="PTHR43214:SF24">
    <property type="entry name" value="TRANSCRIPTIONAL REGULATORY PROTEIN NARL-RELATED"/>
    <property type="match status" value="1"/>
</dbReference>
<keyword evidence="4" id="KW-0804">Transcription</keyword>
<evidence type="ECO:0000313" key="8">
    <source>
        <dbReference type="EMBL" id="ROP27131.1"/>
    </source>
</evidence>
<dbReference type="PRINTS" id="PR00038">
    <property type="entry name" value="HTHLUXR"/>
</dbReference>
<evidence type="ECO:0000259" key="6">
    <source>
        <dbReference type="PROSITE" id="PS50043"/>
    </source>
</evidence>
<accession>A0A3N1GA87</accession>
<feature type="domain" description="Response regulatory" evidence="7">
    <location>
        <begin position="4"/>
        <end position="124"/>
    </location>
</feature>
<dbReference type="Pfam" id="PF00196">
    <property type="entry name" value="GerE"/>
    <property type="match status" value="1"/>
</dbReference>
<dbReference type="InterPro" id="IPR016032">
    <property type="entry name" value="Sig_transdc_resp-reg_C-effctor"/>
</dbReference>
<dbReference type="PANTHER" id="PTHR43214">
    <property type="entry name" value="TWO-COMPONENT RESPONSE REGULATOR"/>
    <property type="match status" value="1"/>
</dbReference>
<sequence length="220" mass="22911">MSLRVLLVDDDALVRSALRMVLGGAEDVEVVGEAADGAEAVTAARALEPDVVLMDIRMPGTDGLAATEELLGRGPRDAHRPAVVVLTTFDADDHVLRALRAGAAGFLLKDTPPALIVEALRTAVTGTPVLSPSVTRLLIARAVRETGDDRARAVVAGLSPRERDVVAGVGRGLSNAEVGAELFLSPATVKAHVSRLLTRLDLEGRVQLAVLARDAGLLDG</sequence>
<evidence type="ECO:0000256" key="3">
    <source>
        <dbReference type="ARBA" id="ARBA00023125"/>
    </source>
</evidence>
<feature type="modified residue" description="4-aspartylphosphate" evidence="5">
    <location>
        <position position="55"/>
    </location>
</feature>